<evidence type="ECO:0000259" key="10">
    <source>
        <dbReference type="PROSITE" id="PS50109"/>
    </source>
</evidence>
<sequence length="716" mass="81585">MICLKTNSFRNLYLLCWLFAFVLAAPACTKKQSAVDNGDYSPGFKKIRQETEALWAKDKVKKGLDHMDSAFSKLKNRTLLDYIRFYGMHYVYYQKTIKQYDTALVYADSMLMVARKGINTKDYAMNYAEANFCRGDALFEQRQFADAYQAYYQGYITGKSYFNLAAVADYTYRMGMIMYKQGHYKLAGKYFADSYTQNVAEMKEGVINRSFVGFYRRQELLDNIGLSFKKENQNDSALVYFNKALAEIDSNEAKYPERKLHVNMARGVVYGNMAEVYIQKGENAKAENLLKKSIAINLGAGYDNRDAQLTEIKLAKIYLEEGKTDSLFNLLTKIRSQLDTVMNDEAEAGVNRLLSDYYADKKQPEKALDYLQKYNVLNDSLTKRASLLMETDVNQQLANYDKQHQIDALSTNNKLQTIYLYVTVFFSAMAVIIIFLILRNWQRSKKDVKTVNELNKQINKQNAILENTLSDLNQSSQEKDRILRTVAHDLRNPIGGIAALTSIMVEDDYTEDQKELINLVKDTSNNSLELINEILEAANISSVEMNRENVEINSLVSNSVELLRFKASEKGQQILFDQLDRQQELFISREKIWRVISNLISNAIKFSPVGGLIQVRVAEVGHRIVVAVKDNGIGIPDKLKDQIFNTFTNAQRPGTSGEKSFGLGLSICKQIMEKHNGKIWFESNQDAGTTFFISLPFNIPGVQQNGLPQKVTIPVS</sequence>
<keyword evidence="9" id="KW-0732">Signal</keyword>
<dbReference type="FunFam" id="3.30.565.10:FF:000006">
    <property type="entry name" value="Sensor histidine kinase WalK"/>
    <property type="match status" value="1"/>
</dbReference>
<feature type="transmembrane region" description="Helical" evidence="8">
    <location>
        <begin position="418"/>
        <end position="438"/>
    </location>
</feature>
<dbReference type="CDD" id="cd00075">
    <property type="entry name" value="HATPase"/>
    <property type="match status" value="1"/>
</dbReference>
<dbReference type="Gene3D" id="1.25.40.10">
    <property type="entry name" value="Tetratricopeptide repeat domain"/>
    <property type="match status" value="1"/>
</dbReference>
<dbReference type="InterPro" id="IPR036097">
    <property type="entry name" value="HisK_dim/P_sf"/>
</dbReference>
<evidence type="ECO:0000256" key="4">
    <source>
        <dbReference type="ARBA" id="ARBA00022679"/>
    </source>
</evidence>
<keyword evidence="12" id="KW-1185">Reference proteome</keyword>
<dbReference type="SUPFAM" id="SSF47384">
    <property type="entry name" value="Homodimeric domain of signal transducing histidine kinase"/>
    <property type="match status" value="1"/>
</dbReference>
<dbReference type="InterPro" id="IPR050736">
    <property type="entry name" value="Sensor_HK_Regulatory"/>
</dbReference>
<gene>
    <name evidence="11" type="ORF">FPZ43_02330</name>
</gene>
<dbReference type="SUPFAM" id="SSF55874">
    <property type="entry name" value="ATPase domain of HSP90 chaperone/DNA topoisomerase II/histidine kinase"/>
    <property type="match status" value="1"/>
</dbReference>
<keyword evidence="3" id="KW-0597">Phosphoprotein</keyword>
<keyword evidence="7" id="KW-0175">Coiled coil</keyword>
<proteinExistence type="predicted"/>
<dbReference type="Pfam" id="PF00512">
    <property type="entry name" value="HisKA"/>
    <property type="match status" value="1"/>
</dbReference>
<evidence type="ECO:0000256" key="9">
    <source>
        <dbReference type="SAM" id="SignalP"/>
    </source>
</evidence>
<keyword evidence="6" id="KW-0902">Two-component regulatory system</keyword>
<comment type="caution">
    <text evidence="11">The sequence shown here is derived from an EMBL/GenBank/DDBJ whole genome shotgun (WGS) entry which is preliminary data.</text>
</comment>
<dbReference type="PANTHER" id="PTHR43711">
    <property type="entry name" value="TWO-COMPONENT HISTIDINE KINASE"/>
    <property type="match status" value="1"/>
</dbReference>
<reference evidence="11 12" key="1">
    <citation type="submission" date="2019-07" db="EMBL/GenBank/DDBJ databases">
        <authorList>
            <person name="Kim J."/>
        </authorList>
    </citation>
    <scope>NUCLEOTIDE SEQUENCE [LARGE SCALE GENOMIC DNA]</scope>
    <source>
        <strain evidence="12">dk17</strain>
    </source>
</reference>
<dbReference type="Gene3D" id="3.30.565.10">
    <property type="entry name" value="Histidine kinase-like ATPase, C-terminal domain"/>
    <property type="match status" value="1"/>
</dbReference>
<name>A0A563UIW8_9SPHI</name>
<keyword evidence="5" id="KW-0418">Kinase</keyword>
<dbReference type="GO" id="GO:0000155">
    <property type="term" value="F:phosphorelay sensor kinase activity"/>
    <property type="evidence" value="ECO:0007669"/>
    <property type="project" value="InterPro"/>
</dbReference>
<comment type="catalytic activity">
    <reaction evidence="1">
        <text>ATP + protein L-histidine = ADP + protein N-phospho-L-histidine.</text>
        <dbReference type="EC" id="2.7.13.3"/>
    </reaction>
</comment>
<dbReference type="PANTHER" id="PTHR43711:SF31">
    <property type="entry name" value="HISTIDINE KINASE"/>
    <property type="match status" value="1"/>
</dbReference>
<dbReference type="PRINTS" id="PR00344">
    <property type="entry name" value="BCTRLSENSOR"/>
</dbReference>
<evidence type="ECO:0000256" key="3">
    <source>
        <dbReference type="ARBA" id="ARBA00022553"/>
    </source>
</evidence>
<dbReference type="Gene3D" id="1.10.287.130">
    <property type="match status" value="1"/>
</dbReference>
<feature type="signal peptide" evidence="9">
    <location>
        <begin position="1"/>
        <end position="27"/>
    </location>
</feature>
<evidence type="ECO:0000313" key="11">
    <source>
        <dbReference type="EMBL" id="TWR31334.1"/>
    </source>
</evidence>
<dbReference type="AlphaFoldDB" id="A0A563UIW8"/>
<dbReference type="EMBL" id="VOEJ01000001">
    <property type="protein sequence ID" value="TWR31334.1"/>
    <property type="molecule type" value="Genomic_DNA"/>
</dbReference>
<feature type="chain" id="PRO_5021977202" description="histidine kinase" evidence="9">
    <location>
        <begin position="28"/>
        <end position="716"/>
    </location>
</feature>
<evidence type="ECO:0000313" key="12">
    <source>
        <dbReference type="Proteomes" id="UP000320042"/>
    </source>
</evidence>
<keyword evidence="4" id="KW-0808">Transferase</keyword>
<keyword evidence="8" id="KW-1133">Transmembrane helix</keyword>
<evidence type="ECO:0000256" key="8">
    <source>
        <dbReference type="SAM" id="Phobius"/>
    </source>
</evidence>
<evidence type="ECO:0000256" key="1">
    <source>
        <dbReference type="ARBA" id="ARBA00000085"/>
    </source>
</evidence>
<evidence type="ECO:0000256" key="7">
    <source>
        <dbReference type="SAM" id="Coils"/>
    </source>
</evidence>
<dbReference type="InterPro" id="IPR011990">
    <property type="entry name" value="TPR-like_helical_dom_sf"/>
</dbReference>
<dbReference type="InterPro" id="IPR019734">
    <property type="entry name" value="TPR_rpt"/>
</dbReference>
<dbReference type="Proteomes" id="UP000320042">
    <property type="component" value="Unassembled WGS sequence"/>
</dbReference>
<dbReference type="OrthoDB" id="9810447at2"/>
<accession>A0A563UIW8</accession>
<dbReference type="CDD" id="cd00082">
    <property type="entry name" value="HisKA"/>
    <property type="match status" value="1"/>
</dbReference>
<dbReference type="SMART" id="SM00388">
    <property type="entry name" value="HisKA"/>
    <property type="match status" value="1"/>
</dbReference>
<dbReference type="Pfam" id="PF02518">
    <property type="entry name" value="HATPase_c"/>
    <property type="match status" value="1"/>
</dbReference>
<feature type="domain" description="Histidine kinase" evidence="10">
    <location>
        <begin position="485"/>
        <end position="699"/>
    </location>
</feature>
<dbReference type="EC" id="2.7.13.3" evidence="2"/>
<dbReference type="RefSeq" id="WP_146380232.1">
    <property type="nucleotide sequence ID" value="NZ_VOEJ01000001.1"/>
</dbReference>
<dbReference type="SUPFAM" id="SSF48452">
    <property type="entry name" value="TPR-like"/>
    <property type="match status" value="2"/>
</dbReference>
<protein>
    <recommendedName>
        <fullName evidence="2">histidine kinase</fullName>
        <ecNumber evidence="2">2.7.13.3</ecNumber>
    </recommendedName>
</protein>
<dbReference type="InterPro" id="IPR036890">
    <property type="entry name" value="HATPase_C_sf"/>
</dbReference>
<feature type="coiled-coil region" evidence="7">
    <location>
        <begin position="448"/>
        <end position="475"/>
    </location>
</feature>
<keyword evidence="8" id="KW-0472">Membrane</keyword>
<dbReference type="InterPro" id="IPR003661">
    <property type="entry name" value="HisK_dim/P_dom"/>
</dbReference>
<dbReference type="SMART" id="SM00028">
    <property type="entry name" value="TPR"/>
    <property type="match status" value="3"/>
</dbReference>
<dbReference type="SMART" id="SM00387">
    <property type="entry name" value="HATPase_c"/>
    <property type="match status" value="1"/>
</dbReference>
<evidence type="ECO:0000256" key="6">
    <source>
        <dbReference type="ARBA" id="ARBA00023012"/>
    </source>
</evidence>
<dbReference type="InterPro" id="IPR003594">
    <property type="entry name" value="HATPase_dom"/>
</dbReference>
<organism evidence="11 12">
    <name type="scientific">Mucilaginibacter pallidiroseus</name>
    <dbReference type="NCBI Taxonomy" id="2599295"/>
    <lineage>
        <taxon>Bacteria</taxon>
        <taxon>Pseudomonadati</taxon>
        <taxon>Bacteroidota</taxon>
        <taxon>Sphingobacteriia</taxon>
        <taxon>Sphingobacteriales</taxon>
        <taxon>Sphingobacteriaceae</taxon>
        <taxon>Mucilaginibacter</taxon>
    </lineage>
</organism>
<dbReference type="InterPro" id="IPR004358">
    <property type="entry name" value="Sig_transdc_His_kin-like_C"/>
</dbReference>
<evidence type="ECO:0000256" key="5">
    <source>
        <dbReference type="ARBA" id="ARBA00022777"/>
    </source>
</evidence>
<dbReference type="InterPro" id="IPR005467">
    <property type="entry name" value="His_kinase_dom"/>
</dbReference>
<dbReference type="PROSITE" id="PS50109">
    <property type="entry name" value="HIS_KIN"/>
    <property type="match status" value="1"/>
</dbReference>
<evidence type="ECO:0000256" key="2">
    <source>
        <dbReference type="ARBA" id="ARBA00012438"/>
    </source>
</evidence>
<keyword evidence="8" id="KW-0812">Transmembrane</keyword>